<accession>A0A3B0XWU3</accession>
<dbReference type="InterPro" id="IPR011006">
    <property type="entry name" value="CheY-like_superfamily"/>
</dbReference>
<dbReference type="AlphaFoldDB" id="A0A3B0XWU3"/>
<proteinExistence type="predicted"/>
<evidence type="ECO:0000259" key="2">
    <source>
        <dbReference type="PROSITE" id="PS50110"/>
    </source>
</evidence>
<reference evidence="3" key="1">
    <citation type="submission" date="2018-06" db="EMBL/GenBank/DDBJ databases">
        <authorList>
            <person name="Zhirakovskaya E."/>
        </authorList>
    </citation>
    <scope>NUCLEOTIDE SEQUENCE</scope>
</reference>
<dbReference type="Gene3D" id="3.40.50.2300">
    <property type="match status" value="2"/>
</dbReference>
<dbReference type="CDD" id="cd00156">
    <property type="entry name" value="REC"/>
    <property type="match status" value="1"/>
</dbReference>
<dbReference type="Pfam" id="PF00072">
    <property type="entry name" value="Response_reg"/>
    <property type="match status" value="2"/>
</dbReference>
<evidence type="ECO:0000256" key="1">
    <source>
        <dbReference type="ARBA" id="ARBA00022553"/>
    </source>
</evidence>
<evidence type="ECO:0000313" key="3">
    <source>
        <dbReference type="EMBL" id="VAW69190.1"/>
    </source>
</evidence>
<sequence length="286" mass="32286">MSKEEQRVLLIDHSGTSLAIISKLICENIPNVKVDAAMNAAEAFHLLRRNKYALITTSRNLPDIDCHTLVNTIRIELFVKSTPLIILSGEKMGIFEEQMICDLVNGYFDKKLGQQKLVNYINSFLNTNPPIATISGNLLYVEDSATVALATKNLLEKHDYRYLHAKDAEQALQHLQHSFTRENSQPFDLLLTDIQLEGHMTGSDLIREIRHGLGLGYEQLPILVTTSSNYDTDPDGPNRIFSSGANDIIEKPVRESMLVARLNNLLMLRQQYLQIHQSTNQLKMNG</sequence>
<protein>
    <recommendedName>
        <fullName evidence="2">Response regulatory domain-containing protein</fullName>
    </recommendedName>
</protein>
<dbReference type="GO" id="GO:0000160">
    <property type="term" value="P:phosphorelay signal transduction system"/>
    <property type="evidence" value="ECO:0007669"/>
    <property type="project" value="InterPro"/>
</dbReference>
<feature type="domain" description="Response regulatory" evidence="2">
    <location>
        <begin position="7"/>
        <end position="125"/>
    </location>
</feature>
<dbReference type="SMART" id="SM00448">
    <property type="entry name" value="REC"/>
    <property type="match status" value="2"/>
</dbReference>
<dbReference type="EMBL" id="UOFI01000148">
    <property type="protein sequence ID" value="VAW69190.1"/>
    <property type="molecule type" value="Genomic_DNA"/>
</dbReference>
<organism evidence="3">
    <name type="scientific">hydrothermal vent metagenome</name>
    <dbReference type="NCBI Taxonomy" id="652676"/>
    <lineage>
        <taxon>unclassified sequences</taxon>
        <taxon>metagenomes</taxon>
        <taxon>ecological metagenomes</taxon>
    </lineage>
</organism>
<gene>
    <name evidence="3" type="ORF">MNBD_GAMMA09-2778</name>
</gene>
<dbReference type="PANTHER" id="PTHR44591:SF21">
    <property type="entry name" value="TWO-COMPONENT RESPONSE REGULATOR"/>
    <property type="match status" value="1"/>
</dbReference>
<dbReference type="PANTHER" id="PTHR44591">
    <property type="entry name" value="STRESS RESPONSE REGULATOR PROTEIN 1"/>
    <property type="match status" value="1"/>
</dbReference>
<feature type="domain" description="Response regulatory" evidence="2">
    <location>
        <begin position="137"/>
        <end position="266"/>
    </location>
</feature>
<dbReference type="PROSITE" id="PS50110">
    <property type="entry name" value="RESPONSE_REGULATORY"/>
    <property type="match status" value="2"/>
</dbReference>
<dbReference type="InterPro" id="IPR001789">
    <property type="entry name" value="Sig_transdc_resp-reg_receiver"/>
</dbReference>
<name>A0A3B0XWU3_9ZZZZ</name>
<dbReference type="SUPFAM" id="SSF52172">
    <property type="entry name" value="CheY-like"/>
    <property type="match status" value="2"/>
</dbReference>
<dbReference type="InterPro" id="IPR050595">
    <property type="entry name" value="Bact_response_regulator"/>
</dbReference>
<keyword evidence="1" id="KW-0597">Phosphoprotein</keyword>